<reference evidence="1" key="2">
    <citation type="submission" date="2020-09" db="EMBL/GenBank/DDBJ databases">
        <authorList>
            <person name="Sun Q."/>
            <person name="Zhou Y."/>
        </authorList>
    </citation>
    <scope>NUCLEOTIDE SEQUENCE</scope>
    <source>
        <strain evidence="1">CGMCC 1.15343</strain>
    </source>
</reference>
<evidence type="ECO:0000313" key="2">
    <source>
        <dbReference type="Proteomes" id="UP000651668"/>
    </source>
</evidence>
<name>A0A916U3N0_9SPHI</name>
<proteinExistence type="predicted"/>
<dbReference type="AlphaFoldDB" id="A0A916U3N0"/>
<gene>
    <name evidence="1" type="ORF">GCM10011387_09720</name>
</gene>
<dbReference type="RefSeq" id="WP_188625728.1">
    <property type="nucleotide sequence ID" value="NZ_BMIL01000003.1"/>
</dbReference>
<keyword evidence="2" id="KW-1185">Reference proteome</keyword>
<accession>A0A916U3N0</accession>
<dbReference type="EMBL" id="BMIL01000003">
    <property type="protein sequence ID" value="GGC58077.1"/>
    <property type="molecule type" value="Genomic_DNA"/>
</dbReference>
<sequence length="67" mass="7908">MEREYLLRMLETIEHQESSSILGGMEHEYEELEAHGYVTIHREHVQHYAVLTAMGKLKLQQLRDGLE</sequence>
<reference evidence="1" key="1">
    <citation type="journal article" date="2014" name="Int. J. Syst. Evol. Microbiol.">
        <title>Complete genome sequence of Corynebacterium casei LMG S-19264T (=DSM 44701T), isolated from a smear-ripened cheese.</title>
        <authorList>
            <consortium name="US DOE Joint Genome Institute (JGI-PGF)"/>
            <person name="Walter F."/>
            <person name="Albersmeier A."/>
            <person name="Kalinowski J."/>
            <person name="Ruckert C."/>
        </authorList>
    </citation>
    <scope>NUCLEOTIDE SEQUENCE</scope>
    <source>
        <strain evidence="1">CGMCC 1.15343</strain>
    </source>
</reference>
<protein>
    <submittedName>
        <fullName evidence="1">Uncharacterized protein</fullName>
    </submittedName>
</protein>
<organism evidence="1 2">
    <name type="scientific">Pedobacter quisquiliarum</name>
    <dbReference type="NCBI Taxonomy" id="1834438"/>
    <lineage>
        <taxon>Bacteria</taxon>
        <taxon>Pseudomonadati</taxon>
        <taxon>Bacteroidota</taxon>
        <taxon>Sphingobacteriia</taxon>
        <taxon>Sphingobacteriales</taxon>
        <taxon>Sphingobacteriaceae</taxon>
        <taxon>Pedobacter</taxon>
    </lineage>
</organism>
<dbReference type="Proteomes" id="UP000651668">
    <property type="component" value="Unassembled WGS sequence"/>
</dbReference>
<evidence type="ECO:0000313" key="1">
    <source>
        <dbReference type="EMBL" id="GGC58077.1"/>
    </source>
</evidence>
<comment type="caution">
    <text evidence="1">The sequence shown here is derived from an EMBL/GenBank/DDBJ whole genome shotgun (WGS) entry which is preliminary data.</text>
</comment>